<dbReference type="SUPFAM" id="SSF50985">
    <property type="entry name" value="RCC1/BLIP-II"/>
    <property type="match status" value="2"/>
</dbReference>
<evidence type="ECO:0000313" key="3">
    <source>
        <dbReference type="EMBL" id="BDG05123.1"/>
    </source>
</evidence>
<name>A0ABM7WZZ6_9BACT</name>
<feature type="compositionally biased region" description="Polar residues" evidence="1">
    <location>
        <begin position="462"/>
        <end position="475"/>
    </location>
</feature>
<dbReference type="Pfam" id="PF00415">
    <property type="entry name" value="RCC1"/>
    <property type="match status" value="3"/>
</dbReference>
<dbReference type="Pfam" id="PF13540">
    <property type="entry name" value="RCC1_2"/>
    <property type="match status" value="2"/>
</dbReference>
<organism evidence="3 4">
    <name type="scientific">Anaeromyxobacter oryzae</name>
    <dbReference type="NCBI Taxonomy" id="2918170"/>
    <lineage>
        <taxon>Bacteria</taxon>
        <taxon>Pseudomonadati</taxon>
        <taxon>Myxococcota</taxon>
        <taxon>Myxococcia</taxon>
        <taxon>Myxococcales</taxon>
        <taxon>Cystobacterineae</taxon>
        <taxon>Anaeromyxobacteraceae</taxon>
        <taxon>Anaeromyxobacter</taxon>
    </lineage>
</organism>
<feature type="region of interest" description="Disordered" evidence="1">
    <location>
        <begin position="456"/>
        <end position="475"/>
    </location>
</feature>
<dbReference type="InterPro" id="IPR051553">
    <property type="entry name" value="Ran_GTPase-activating"/>
</dbReference>
<accession>A0ABM7WZZ6</accession>
<evidence type="ECO:0000256" key="1">
    <source>
        <dbReference type="SAM" id="MobiDB-lite"/>
    </source>
</evidence>
<gene>
    <name evidence="3" type="ORF">AMOR_41190</name>
</gene>
<dbReference type="Proteomes" id="UP001162891">
    <property type="component" value="Chromosome"/>
</dbReference>
<reference evidence="4" key="1">
    <citation type="journal article" date="2022" name="Int. J. Syst. Evol. Microbiol.">
        <title>Anaeromyxobacter oryzae sp. nov., Anaeromyxobacter diazotrophicus sp. nov. and Anaeromyxobacter paludicola sp. nov., isolated from paddy soils.</title>
        <authorList>
            <person name="Itoh H."/>
            <person name="Xu Z."/>
            <person name="Mise K."/>
            <person name="Masuda Y."/>
            <person name="Ushijima N."/>
            <person name="Hayakawa C."/>
            <person name="Shiratori Y."/>
            <person name="Senoo K."/>
        </authorList>
    </citation>
    <scope>NUCLEOTIDE SEQUENCE [LARGE SCALE GENOMIC DNA]</scope>
    <source>
        <strain evidence="4">Red232</strain>
    </source>
</reference>
<protein>
    <recommendedName>
        <fullName evidence="5">Regulator of chromosome condensation RCC1</fullName>
    </recommendedName>
</protein>
<dbReference type="InterPro" id="IPR009091">
    <property type="entry name" value="RCC1/BLIP-II"/>
</dbReference>
<evidence type="ECO:0000256" key="2">
    <source>
        <dbReference type="SAM" id="SignalP"/>
    </source>
</evidence>
<dbReference type="PROSITE" id="PS50012">
    <property type="entry name" value="RCC1_3"/>
    <property type="match status" value="6"/>
</dbReference>
<dbReference type="PANTHER" id="PTHR45982">
    <property type="entry name" value="REGULATOR OF CHROMOSOME CONDENSATION"/>
    <property type="match status" value="1"/>
</dbReference>
<dbReference type="Gene3D" id="2.130.10.30">
    <property type="entry name" value="Regulator of chromosome condensation 1/beta-lactamase-inhibitor protein II"/>
    <property type="match status" value="2"/>
</dbReference>
<feature type="signal peptide" evidence="2">
    <location>
        <begin position="1"/>
        <end position="24"/>
    </location>
</feature>
<dbReference type="InterPro" id="IPR000408">
    <property type="entry name" value="Reg_chr_condens"/>
</dbReference>
<proteinExistence type="predicted"/>
<sequence>MRGSGRSGMVSPVGALAVASLLLAAGCNDSLVDHAAGSTVLHPSPCDPGQVLCGDVCLAEDGQHCGASCSSCASAVPPDPNAGPICTEAHACAFECNPGWLRVGDACERAVAVSAGFAHTCAITTGAKVKCWGANEHGQLGDGSTQDSAVPVDVALPAPASAIAAGYVHTCAVAAGAVYCWGDNTTGALGDGTTSQRSSPVQVSGVSGVTAVSAGGGENAGATPTFYGHSCVVAGGSISCWGSNESGQLGDGTTQQRTAPVPVALGSLGGQATAVANGDRHTCAVVAGGIWCWGAAGSWQLGNGNTANQSRPVQAQGLQSGASDVAAGGAHTCAVIAAPAAELTCWGSNSAGQAAGGDNSVLTVQRPAAVALSGVVAPSAVAAGNTHTCAVDGPSGAVACFGGDDASQLSGPATARGAVLVPLPSTARALAAGYDHTCALLDDGGIDCWGANGRGQVGAGSDSASVATPSPVSGR</sequence>
<feature type="chain" id="PRO_5046293736" description="Regulator of chromosome condensation RCC1" evidence="2">
    <location>
        <begin position="25"/>
        <end position="475"/>
    </location>
</feature>
<keyword evidence="4" id="KW-1185">Reference proteome</keyword>
<dbReference type="PANTHER" id="PTHR45982:SF1">
    <property type="entry name" value="REGULATOR OF CHROMOSOME CONDENSATION"/>
    <property type="match status" value="1"/>
</dbReference>
<dbReference type="RefSeq" id="WP_248353675.1">
    <property type="nucleotide sequence ID" value="NZ_AP025591.1"/>
</dbReference>
<evidence type="ECO:0000313" key="4">
    <source>
        <dbReference type="Proteomes" id="UP001162891"/>
    </source>
</evidence>
<dbReference type="PROSITE" id="PS51257">
    <property type="entry name" value="PROKAR_LIPOPROTEIN"/>
    <property type="match status" value="1"/>
</dbReference>
<evidence type="ECO:0008006" key="5">
    <source>
        <dbReference type="Google" id="ProtNLM"/>
    </source>
</evidence>
<keyword evidence="2" id="KW-0732">Signal</keyword>
<dbReference type="EMBL" id="AP025591">
    <property type="protein sequence ID" value="BDG05123.1"/>
    <property type="molecule type" value="Genomic_DNA"/>
</dbReference>
<dbReference type="PRINTS" id="PR00633">
    <property type="entry name" value="RCCNDNSATION"/>
</dbReference>